<name>A0ABW7BU70_9ACTN</name>
<gene>
    <name evidence="1" type="ORF">ACGFYS_19090</name>
</gene>
<evidence type="ECO:0000313" key="1">
    <source>
        <dbReference type="EMBL" id="MFG3191036.1"/>
    </source>
</evidence>
<dbReference type="EMBL" id="JBICZW010000011">
    <property type="protein sequence ID" value="MFG3191036.1"/>
    <property type="molecule type" value="Genomic_DNA"/>
</dbReference>
<dbReference type="RefSeq" id="WP_392883000.1">
    <property type="nucleotide sequence ID" value="NZ_JBICZW010000011.1"/>
</dbReference>
<protein>
    <submittedName>
        <fullName evidence="1">Uncharacterized protein</fullName>
    </submittedName>
</protein>
<sequence>MTTPRSRGPEEVFADYGERFAIGDPDLIAENDGVDTFVFRDGLTGARTAHHTFSPRTTGRPAPTH</sequence>
<keyword evidence="2" id="KW-1185">Reference proteome</keyword>
<comment type="caution">
    <text evidence="1">The sequence shown here is derived from an EMBL/GenBank/DDBJ whole genome shotgun (WGS) entry which is preliminary data.</text>
</comment>
<accession>A0ABW7BU70</accession>
<dbReference type="Proteomes" id="UP001604282">
    <property type="component" value="Unassembled WGS sequence"/>
</dbReference>
<evidence type="ECO:0000313" key="2">
    <source>
        <dbReference type="Proteomes" id="UP001604282"/>
    </source>
</evidence>
<reference evidence="1 2" key="1">
    <citation type="submission" date="2024-10" db="EMBL/GenBank/DDBJ databases">
        <title>The Natural Products Discovery Center: Release of the First 8490 Sequenced Strains for Exploring Actinobacteria Biosynthetic Diversity.</title>
        <authorList>
            <person name="Kalkreuter E."/>
            <person name="Kautsar S.A."/>
            <person name="Yang D."/>
            <person name="Bader C.D."/>
            <person name="Teijaro C.N."/>
            <person name="Fluegel L."/>
            <person name="Davis C.M."/>
            <person name="Simpson J.R."/>
            <person name="Lauterbach L."/>
            <person name="Steele A.D."/>
            <person name="Gui C."/>
            <person name="Meng S."/>
            <person name="Li G."/>
            <person name="Viehrig K."/>
            <person name="Ye F."/>
            <person name="Su P."/>
            <person name="Kiefer A.F."/>
            <person name="Nichols A."/>
            <person name="Cepeda A.J."/>
            <person name="Yan W."/>
            <person name="Fan B."/>
            <person name="Jiang Y."/>
            <person name="Adhikari A."/>
            <person name="Zheng C.-J."/>
            <person name="Schuster L."/>
            <person name="Cowan T.M."/>
            <person name="Smanski M.J."/>
            <person name="Chevrette M.G."/>
            <person name="De Carvalho L.P.S."/>
            <person name="Shen B."/>
        </authorList>
    </citation>
    <scope>NUCLEOTIDE SEQUENCE [LARGE SCALE GENOMIC DNA]</scope>
    <source>
        <strain evidence="1 2">NPDC048229</strain>
    </source>
</reference>
<proteinExistence type="predicted"/>
<organism evidence="1 2">
    <name type="scientific">Streptomyces omiyaensis</name>
    <dbReference type="NCBI Taxonomy" id="68247"/>
    <lineage>
        <taxon>Bacteria</taxon>
        <taxon>Bacillati</taxon>
        <taxon>Actinomycetota</taxon>
        <taxon>Actinomycetes</taxon>
        <taxon>Kitasatosporales</taxon>
        <taxon>Streptomycetaceae</taxon>
        <taxon>Streptomyces</taxon>
    </lineage>
</organism>